<reference evidence="9 10" key="1">
    <citation type="submission" date="2016-08" db="EMBL/GenBank/DDBJ databases">
        <title>Whole genome sequence of Mesorhizobium sp. strain UASWS1009 isolated from industrial sewage.</title>
        <authorList>
            <person name="Crovadore J."/>
            <person name="Calmin G."/>
            <person name="Chablais R."/>
            <person name="Cochard B."/>
            <person name="Lefort F."/>
        </authorList>
    </citation>
    <scope>NUCLEOTIDE SEQUENCE [LARGE SCALE GENOMIC DNA]</scope>
    <source>
        <strain evidence="9 10">UASWS1009</strain>
    </source>
</reference>
<dbReference type="InterPro" id="IPR000620">
    <property type="entry name" value="EamA_dom"/>
</dbReference>
<sequence>MNIQQSRPAAAAPVASGRPSERPFEALDYGLYAVTVVAWSLSWFAIEFQVGRVANEVTIVWRFAIATVLMFGWVALKRGQLRFAPAEHLRFAALGVLMFSSNFLLFYYGASYLVSGLLSVVFSLASVVNMLLGAVVMRERPSPRILAGGLIGFAGIALMFLPEVAAHGLSGGTLIGLGLCVAGTLSFCVGNLISAGGMRNGLPLISMNAWGMLYGTLWSALLAFLFGRTFTIDPSVTYLGSVLFSAVVSTVLAFAAYLTLLGRIGAARAGYATVMFPIFALLISTTLEGYRWTAFAIAGLVLVAIGNVLVVRGGRR</sequence>
<evidence type="ECO:0000256" key="1">
    <source>
        <dbReference type="ARBA" id="ARBA00004141"/>
    </source>
</evidence>
<evidence type="ECO:0000313" key="9">
    <source>
        <dbReference type="EMBL" id="OCX12357.1"/>
    </source>
</evidence>
<dbReference type="InterPro" id="IPR037185">
    <property type="entry name" value="EmrE-like"/>
</dbReference>
<evidence type="ECO:0000256" key="4">
    <source>
        <dbReference type="ARBA" id="ARBA00022989"/>
    </source>
</evidence>
<feature type="domain" description="EamA" evidence="8">
    <location>
        <begin position="33"/>
        <end position="160"/>
    </location>
</feature>
<dbReference type="Pfam" id="PF00892">
    <property type="entry name" value="EamA"/>
    <property type="match status" value="2"/>
</dbReference>
<keyword evidence="4 7" id="KW-1133">Transmembrane helix</keyword>
<proteinExistence type="inferred from homology"/>
<evidence type="ECO:0000256" key="7">
    <source>
        <dbReference type="SAM" id="Phobius"/>
    </source>
</evidence>
<organism evidence="9 10">
    <name type="scientific">Mesorhizobium hungaricum</name>
    <dbReference type="NCBI Taxonomy" id="1566387"/>
    <lineage>
        <taxon>Bacteria</taxon>
        <taxon>Pseudomonadati</taxon>
        <taxon>Pseudomonadota</taxon>
        <taxon>Alphaproteobacteria</taxon>
        <taxon>Hyphomicrobiales</taxon>
        <taxon>Phyllobacteriaceae</taxon>
        <taxon>Mesorhizobium</taxon>
    </lineage>
</organism>
<keyword evidence="3 7" id="KW-0812">Transmembrane</keyword>
<feature type="region of interest" description="Disordered" evidence="6">
    <location>
        <begin position="1"/>
        <end position="20"/>
    </location>
</feature>
<protein>
    <submittedName>
        <fullName evidence="9">Transporter</fullName>
    </submittedName>
</protein>
<dbReference type="PANTHER" id="PTHR32322">
    <property type="entry name" value="INNER MEMBRANE TRANSPORTER"/>
    <property type="match status" value="1"/>
</dbReference>
<feature type="transmembrane region" description="Helical" evidence="7">
    <location>
        <begin position="293"/>
        <end position="311"/>
    </location>
</feature>
<comment type="similarity">
    <text evidence="2">Belongs to the EamA transporter family.</text>
</comment>
<gene>
    <name evidence="9" type="ORF">QV13_22175</name>
</gene>
<dbReference type="Proteomes" id="UP000094412">
    <property type="component" value="Unassembled WGS sequence"/>
</dbReference>
<evidence type="ECO:0000256" key="3">
    <source>
        <dbReference type="ARBA" id="ARBA00022692"/>
    </source>
</evidence>
<evidence type="ECO:0000256" key="6">
    <source>
        <dbReference type="SAM" id="MobiDB-lite"/>
    </source>
</evidence>
<feature type="domain" description="EamA" evidence="8">
    <location>
        <begin position="175"/>
        <end position="311"/>
    </location>
</feature>
<feature type="transmembrane region" description="Helical" evidence="7">
    <location>
        <begin position="58"/>
        <end position="76"/>
    </location>
</feature>
<keyword evidence="5 7" id="KW-0472">Membrane</keyword>
<name>A0A1C2DC80_9HYPH</name>
<feature type="transmembrane region" description="Helical" evidence="7">
    <location>
        <begin position="88"/>
        <end position="110"/>
    </location>
</feature>
<accession>A0A1C2DC80</accession>
<feature type="transmembrane region" description="Helical" evidence="7">
    <location>
        <begin position="174"/>
        <end position="193"/>
    </location>
</feature>
<keyword evidence="10" id="KW-1185">Reference proteome</keyword>
<evidence type="ECO:0000256" key="5">
    <source>
        <dbReference type="ARBA" id="ARBA00023136"/>
    </source>
</evidence>
<dbReference type="SUPFAM" id="SSF103481">
    <property type="entry name" value="Multidrug resistance efflux transporter EmrE"/>
    <property type="match status" value="2"/>
</dbReference>
<dbReference type="AlphaFoldDB" id="A0A1C2DC80"/>
<feature type="transmembrane region" description="Helical" evidence="7">
    <location>
        <begin position="269"/>
        <end position="287"/>
    </location>
</feature>
<dbReference type="PANTHER" id="PTHR32322:SF2">
    <property type="entry name" value="EAMA DOMAIN-CONTAINING PROTEIN"/>
    <property type="match status" value="1"/>
</dbReference>
<evidence type="ECO:0000256" key="2">
    <source>
        <dbReference type="ARBA" id="ARBA00007362"/>
    </source>
</evidence>
<dbReference type="OrthoDB" id="2352272at2"/>
<feature type="transmembrane region" description="Helical" evidence="7">
    <location>
        <begin position="238"/>
        <end position="262"/>
    </location>
</feature>
<feature type="transmembrane region" description="Helical" evidence="7">
    <location>
        <begin position="144"/>
        <end position="162"/>
    </location>
</feature>
<feature type="transmembrane region" description="Helical" evidence="7">
    <location>
        <begin position="116"/>
        <end position="137"/>
    </location>
</feature>
<comment type="caution">
    <text evidence="9">The sequence shown here is derived from an EMBL/GenBank/DDBJ whole genome shotgun (WGS) entry which is preliminary data.</text>
</comment>
<feature type="transmembrane region" description="Helical" evidence="7">
    <location>
        <begin position="205"/>
        <end position="226"/>
    </location>
</feature>
<dbReference type="EMBL" id="MDEO01000036">
    <property type="protein sequence ID" value="OCX12357.1"/>
    <property type="molecule type" value="Genomic_DNA"/>
</dbReference>
<evidence type="ECO:0000313" key="10">
    <source>
        <dbReference type="Proteomes" id="UP000094412"/>
    </source>
</evidence>
<dbReference type="RefSeq" id="WP_024927111.1">
    <property type="nucleotide sequence ID" value="NZ_MDEO01000036.1"/>
</dbReference>
<feature type="transmembrane region" description="Helical" evidence="7">
    <location>
        <begin position="26"/>
        <end position="46"/>
    </location>
</feature>
<dbReference type="InterPro" id="IPR050638">
    <property type="entry name" value="AA-Vitamin_Transporters"/>
</dbReference>
<comment type="subcellular location">
    <subcellularLocation>
        <location evidence="1">Membrane</location>
        <topology evidence="1">Multi-pass membrane protein</topology>
    </subcellularLocation>
</comment>
<dbReference type="GO" id="GO:0016020">
    <property type="term" value="C:membrane"/>
    <property type="evidence" value="ECO:0007669"/>
    <property type="project" value="UniProtKB-SubCell"/>
</dbReference>
<evidence type="ECO:0000259" key="8">
    <source>
        <dbReference type="Pfam" id="PF00892"/>
    </source>
</evidence>